<feature type="compositionally biased region" description="Polar residues" evidence="1">
    <location>
        <begin position="1"/>
        <end position="17"/>
    </location>
</feature>
<name>A0A6N2KU97_SALVM</name>
<dbReference type="EMBL" id="CAADRP010000335">
    <property type="protein sequence ID" value="VFU26779.1"/>
    <property type="molecule type" value="Genomic_DNA"/>
</dbReference>
<sequence length="67" mass="7383">MNNIRSNFSWSPAQQSTGDRETAVSPISNSQYQKIHRKGEDNATISLSLSLSSFHSLKQSKKSKGSV</sequence>
<feature type="region of interest" description="Disordered" evidence="1">
    <location>
        <begin position="1"/>
        <end position="36"/>
    </location>
</feature>
<evidence type="ECO:0000256" key="1">
    <source>
        <dbReference type="SAM" id="MobiDB-lite"/>
    </source>
</evidence>
<organism evidence="2">
    <name type="scientific">Salix viminalis</name>
    <name type="common">Common osier</name>
    <name type="synonym">Basket willow</name>
    <dbReference type="NCBI Taxonomy" id="40686"/>
    <lineage>
        <taxon>Eukaryota</taxon>
        <taxon>Viridiplantae</taxon>
        <taxon>Streptophyta</taxon>
        <taxon>Embryophyta</taxon>
        <taxon>Tracheophyta</taxon>
        <taxon>Spermatophyta</taxon>
        <taxon>Magnoliopsida</taxon>
        <taxon>eudicotyledons</taxon>
        <taxon>Gunneridae</taxon>
        <taxon>Pentapetalae</taxon>
        <taxon>rosids</taxon>
        <taxon>fabids</taxon>
        <taxon>Malpighiales</taxon>
        <taxon>Salicaceae</taxon>
        <taxon>Saliceae</taxon>
        <taxon>Salix</taxon>
    </lineage>
</organism>
<dbReference type="AlphaFoldDB" id="A0A6N2KU97"/>
<evidence type="ECO:0000313" key="2">
    <source>
        <dbReference type="EMBL" id="VFU26779.1"/>
    </source>
</evidence>
<gene>
    <name evidence="2" type="ORF">SVIM_LOCUS75328</name>
</gene>
<protein>
    <submittedName>
        <fullName evidence="2">Uncharacterized protein</fullName>
    </submittedName>
</protein>
<proteinExistence type="predicted"/>
<accession>A0A6N2KU97</accession>
<reference evidence="2" key="1">
    <citation type="submission" date="2019-03" db="EMBL/GenBank/DDBJ databases">
        <authorList>
            <person name="Mank J."/>
            <person name="Almeida P."/>
        </authorList>
    </citation>
    <scope>NUCLEOTIDE SEQUENCE</scope>
    <source>
        <strain evidence="2">78183</strain>
    </source>
</reference>